<reference evidence="1 2" key="1">
    <citation type="submission" date="2024-12" db="EMBL/GenBank/DDBJ databases">
        <authorList>
            <person name="Hu S."/>
        </authorList>
    </citation>
    <scope>NUCLEOTIDE SEQUENCE [LARGE SCALE GENOMIC DNA]</scope>
    <source>
        <strain evidence="1 2">P-25</strain>
    </source>
</reference>
<dbReference type="Proteomes" id="UP001517367">
    <property type="component" value="Unassembled WGS sequence"/>
</dbReference>
<gene>
    <name evidence="1" type="ORF">E5L68_018720</name>
</gene>
<name>A0ABW9JM22_9SPHI</name>
<dbReference type="EMBL" id="SRMP02000049">
    <property type="protein sequence ID" value="MFN0293423.1"/>
    <property type="molecule type" value="Genomic_DNA"/>
</dbReference>
<comment type="caution">
    <text evidence="1">The sequence shown here is derived from an EMBL/GenBank/DDBJ whole genome shotgun (WGS) entry which is preliminary data.</text>
</comment>
<dbReference type="RefSeq" id="WP_138729088.1">
    <property type="nucleotide sequence ID" value="NZ_SRMP02000049.1"/>
</dbReference>
<accession>A0ABW9JM22</accession>
<evidence type="ECO:0000313" key="2">
    <source>
        <dbReference type="Proteomes" id="UP001517367"/>
    </source>
</evidence>
<keyword evidence="2" id="KW-1185">Reference proteome</keyword>
<sequence>MEKESLTPAVPEEAQLAVKTFNYRAKLSRVHVNILYSMMLLRITRGYSSAEASFLMGHASNTIGELETLAHKDMPVSWLCEMLEALGEPSYRGIIFTDFGKDVSYQSCEMQCTRYEKYVEHTLFRTDSEGKENLVYKVFETNPNYVEDEEREGELLVTTRDILALLFNGRYFIEAKSPALIYKKCGLLLGTNMKPRHVQQVLAEMIAKRGYPKLRRNATKRQGKITYEKILK</sequence>
<proteinExistence type="predicted"/>
<evidence type="ECO:0000313" key="1">
    <source>
        <dbReference type="EMBL" id="MFN0293423.1"/>
    </source>
</evidence>
<organism evidence="1 2">
    <name type="scientific">Pedobacter helvus</name>
    <dbReference type="NCBI Taxonomy" id="2563444"/>
    <lineage>
        <taxon>Bacteria</taxon>
        <taxon>Pseudomonadati</taxon>
        <taxon>Bacteroidota</taxon>
        <taxon>Sphingobacteriia</taxon>
        <taxon>Sphingobacteriales</taxon>
        <taxon>Sphingobacteriaceae</taxon>
        <taxon>Pedobacter</taxon>
    </lineage>
</organism>
<protein>
    <submittedName>
        <fullName evidence="1">Uncharacterized protein</fullName>
    </submittedName>
</protein>